<accession>A0A366HXH2</accession>
<dbReference type="PANTHER" id="PTHR34384">
    <property type="entry name" value="L-2,3-DIAMINOPROPANOATE--CITRATE LIGASE"/>
    <property type="match status" value="1"/>
</dbReference>
<dbReference type="Pfam" id="PF06276">
    <property type="entry name" value="FhuF"/>
    <property type="match status" value="1"/>
</dbReference>
<organism evidence="4 5">
    <name type="scientific">Roseimicrobium gellanilyticum</name>
    <dbReference type="NCBI Taxonomy" id="748857"/>
    <lineage>
        <taxon>Bacteria</taxon>
        <taxon>Pseudomonadati</taxon>
        <taxon>Verrucomicrobiota</taxon>
        <taxon>Verrucomicrobiia</taxon>
        <taxon>Verrucomicrobiales</taxon>
        <taxon>Verrucomicrobiaceae</taxon>
        <taxon>Roseimicrobium</taxon>
    </lineage>
</organism>
<dbReference type="GO" id="GO:0016881">
    <property type="term" value="F:acid-amino acid ligase activity"/>
    <property type="evidence" value="ECO:0007669"/>
    <property type="project" value="UniProtKB-ARBA"/>
</dbReference>
<feature type="domain" description="Aerobactin siderophore biosynthesis IucA/IucC-like C-terminal" evidence="3">
    <location>
        <begin position="414"/>
        <end position="576"/>
    </location>
</feature>
<evidence type="ECO:0000259" key="2">
    <source>
        <dbReference type="Pfam" id="PF04183"/>
    </source>
</evidence>
<evidence type="ECO:0000313" key="4">
    <source>
        <dbReference type="EMBL" id="RBP48185.1"/>
    </source>
</evidence>
<dbReference type="InterPro" id="IPR007310">
    <property type="entry name" value="Aerobactin_biosyn_IucA/IucC_N"/>
</dbReference>
<evidence type="ECO:0000313" key="5">
    <source>
        <dbReference type="Proteomes" id="UP000253426"/>
    </source>
</evidence>
<dbReference type="GO" id="GO:0019290">
    <property type="term" value="P:siderophore biosynthetic process"/>
    <property type="evidence" value="ECO:0007669"/>
    <property type="project" value="InterPro"/>
</dbReference>
<evidence type="ECO:0000256" key="1">
    <source>
        <dbReference type="ARBA" id="ARBA00004924"/>
    </source>
</evidence>
<reference evidence="4 5" key="1">
    <citation type="submission" date="2018-06" db="EMBL/GenBank/DDBJ databases">
        <title>Genomic Encyclopedia of Type Strains, Phase IV (KMG-IV): sequencing the most valuable type-strain genomes for metagenomic binning, comparative biology and taxonomic classification.</title>
        <authorList>
            <person name="Goeker M."/>
        </authorList>
    </citation>
    <scope>NUCLEOTIDE SEQUENCE [LARGE SCALE GENOMIC DNA]</scope>
    <source>
        <strain evidence="4 5">DSM 25532</strain>
    </source>
</reference>
<proteinExistence type="predicted"/>
<gene>
    <name evidence="4" type="ORF">DES53_101985</name>
</gene>
<dbReference type="AlphaFoldDB" id="A0A366HXH2"/>
<feature type="domain" description="Aerobactin siderophore biosynthesis IucA/IucC N-terminal" evidence="2">
    <location>
        <begin position="154"/>
        <end position="394"/>
    </location>
</feature>
<sequence>MDTQHSLCLERLHDSVRFIPDEAEQRVIRQFVEALLFERLVDYKIRPRTAVGSGASDAEPIYGSQVDFPVGDLRFQCLATFSSYDRVRIAQGSVVRMVEGKPTPFRMAELLRAMEVPLAGKQRLLEELAQTIELHRWNRVHLDHHLHSRRTHGFQELESAIVEGHQYHPSFKTRTGFSLADHQSYGSETGNTFQLHFAAVNRELLRSALPGSEADFWKRELGDGTCEGLAGRLKELGGDFERFALVPIHPWQAKDLRERGFGEVLDSGDLIPLGAAGDFYHASQSLRTLVNATHPEKANIKLPLDIVCTSSRRNLEPHFVCTAPLLSKWIVSLVEEDRFLQDGNRLQLLSEYAAVSYEPEEDEDTAGLLGVIFRESIVGRLAEGETAIPFTALTLVESDGRAFIADWIKNYSAERWAERLIEVVVIPIWHMLVHHGIAFEAHAQNLILVHENGWPKRVVLRDFHEDTEFVPEFLGRPETEPDLTSVDPFFETIPLDDGYRMELVESLRQLYVDTVYVFNLADVSFLLERFHDFTETEFWKLVRAKLDAYAASEVTEASRIASLEADKPRIIVESLLTKTIHRGGTLDYYEHEVRNTLSREAP</sequence>
<dbReference type="Gene3D" id="1.10.510.40">
    <property type="match status" value="1"/>
</dbReference>
<evidence type="ECO:0000259" key="3">
    <source>
        <dbReference type="Pfam" id="PF06276"/>
    </source>
</evidence>
<dbReference type="InterPro" id="IPR037455">
    <property type="entry name" value="LucA/IucC-like"/>
</dbReference>
<comment type="caution">
    <text evidence="4">The sequence shown here is derived from an EMBL/GenBank/DDBJ whole genome shotgun (WGS) entry which is preliminary data.</text>
</comment>
<dbReference type="EMBL" id="QNRR01000001">
    <property type="protein sequence ID" value="RBP48185.1"/>
    <property type="molecule type" value="Genomic_DNA"/>
</dbReference>
<comment type="pathway">
    <text evidence="1">Siderophore biosynthesis.</text>
</comment>
<dbReference type="Gene3D" id="6.10.250.3370">
    <property type="match status" value="1"/>
</dbReference>
<keyword evidence="5" id="KW-1185">Reference proteome</keyword>
<dbReference type="Pfam" id="PF04183">
    <property type="entry name" value="IucA_IucC"/>
    <property type="match status" value="1"/>
</dbReference>
<dbReference type="PANTHER" id="PTHR34384:SF6">
    <property type="entry name" value="STAPHYLOFERRIN B SYNTHASE"/>
    <property type="match status" value="1"/>
</dbReference>
<dbReference type="InterPro" id="IPR022770">
    <property type="entry name" value="IucA/IucC-like_C"/>
</dbReference>
<dbReference type="Proteomes" id="UP000253426">
    <property type="component" value="Unassembled WGS sequence"/>
</dbReference>
<name>A0A366HXH2_9BACT</name>
<protein>
    <submittedName>
        <fullName evidence="4">Siderophore synthetase component</fullName>
    </submittedName>
</protein>